<sequence>MMLKLPKDFIMGGASAAYQVEGATKEDGKGKVLWDDYLEKQGRFSPDPAADFYHKYDEDLALSEKYGVQAIRVSIAWSRIFPNGTTDKLEPRGVEYYHKLFASCKKHHIIPFVTLHHFDTPLKLHEIGDWLSPVMLDSFVDYAKYCFKEFPEVKYWITINEPTSMAIQQHVSGTFPPGEKDRFDKAFQAEHNQNVAHARIVNAYKNMNLGGQIGVVHALQTVYPFSDSPADKHAAKLQDAFENRLYLDGTLAGKYSSETISLVKEILDANNQPMFKSTEEEMKELDKAAHQLDFVGVNNYFSKWIKAYDGDSETVHNGTGAKGTSVSRLHGIGEERKPDGIETTDWDWSIYPKGMHDILMRIHDEYPLVPATYVTENGIGLKESLPSNATDDTIIDDPKRIDYLRKYFAAIIDAINDGANVKGYFIWSLQDQFSWTNGYSKRYGLFFVDFPTQKRYVKKSAYWFKKLSETHELEDEFQFSSN</sequence>
<keyword evidence="3 5" id="KW-0326">Glycosidase</keyword>
<evidence type="ECO:0000313" key="8">
    <source>
        <dbReference type="Proteomes" id="UP000267208"/>
    </source>
</evidence>
<reference evidence="8" key="1">
    <citation type="submission" date="2018-08" db="EMBL/GenBank/DDBJ databases">
        <title>Genome of Lactobacillus sp. HBUAS52074.</title>
        <authorList>
            <person name="Guo Z."/>
            <person name="Zhang Z.D."/>
        </authorList>
    </citation>
    <scope>NUCLEOTIDE SEQUENCE [LARGE SCALE GENOMIC DNA]</scope>
    <source>
        <strain evidence="8">HBUAS52074</strain>
    </source>
</reference>
<dbReference type="InterPro" id="IPR001360">
    <property type="entry name" value="Glyco_hydro_1"/>
</dbReference>
<comment type="catalytic activity">
    <reaction evidence="6">
        <text>a 6-phospho-beta-D-galactoside + H2O = D-galactose 6-phosphate + an alcohol</text>
        <dbReference type="Rhea" id="RHEA:24568"/>
        <dbReference type="ChEBI" id="CHEBI:15377"/>
        <dbReference type="ChEBI" id="CHEBI:30879"/>
        <dbReference type="ChEBI" id="CHEBI:58534"/>
        <dbReference type="ChEBI" id="CHEBI:91004"/>
        <dbReference type="EC" id="3.2.1.85"/>
    </reaction>
</comment>
<dbReference type="Gene3D" id="3.20.20.80">
    <property type="entry name" value="Glycosidases"/>
    <property type="match status" value="1"/>
</dbReference>
<evidence type="ECO:0000256" key="1">
    <source>
        <dbReference type="ARBA" id="ARBA00010838"/>
    </source>
</evidence>
<gene>
    <name evidence="7" type="primary">lacG</name>
    <name evidence="7" type="ORF">D1B17_05390</name>
</gene>
<protein>
    <recommendedName>
        <fullName evidence="6">6-phospho-beta-galactosidase</fullName>
        <ecNumber evidence="6">3.2.1.85</ecNumber>
    </recommendedName>
</protein>
<dbReference type="GO" id="GO:0005829">
    <property type="term" value="C:cytosol"/>
    <property type="evidence" value="ECO:0007669"/>
    <property type="project" value="TreeGrafter"/>
</dbReference>
<dbReference type="PANTHER" id="PTHR10353">
    <property type="entry name" value="GLYCOSYL HYDROLASE"/>
    <property type="match status" value="1"/>
</dbReference>
<dbReference type="GO" id="GO:0019512">
    <property type="term" value="P:lactose catabolic process via tagatose-6-phosphate"/>
    <property type="evidence" value="ECO:0007669"/>
    <property type="project" value="InterPro"/>
</dbReference>
<dbReference type="Pfam" id="PF00232">
    <property type="entry name" value="Glyco_hydro_1"/>
    <property type="match status" value="1"/>
</dbReference>
<dbReference type="GO" id="GO:0033920">
    <property type="term" value="F:6-phospho-beta-galactosidase activity"/>
    <property type="evidence" value="ECO:0007669"/>
    <property type="project" value="UniProtKB-EC"/>
</dbReference>
<dbReference type="AlphaFoldDB" id="A0A386PQG9"/>
<dbReference type="PRINTS" id="PR00131">
    <property type="entry name" value="GLHYDRLASE1"/>
</dbReference>
<dbReference type="InterPro" id="IPR017853">
    <property type="entry name" value="GH"/>
</dbReference>
<name>A0A386PQG9_9LACO</name>
<organism evidence="7 8">
    <name type="scientific">Companilactobacillus zhachilii</name>
    <dbReference type="NCBI Taxonomy" id="2304606"/>
    <lineage>
        <taxon>Bacteria</taxon>
        <taxon>Bacillati</taxon>
        <taxon>Bacillota</taxon>
        <taxon>Bacilli</taxon>
        <taxon>Lactobacillales</taxon>
        <taxon>Lactobacillaceae</taxon>
        <taxon>Companilactobacillus</taxon>
    </lineage>
</organism>
<evidence type="ECO:0000256" key="3">
    <source>
        <dbReference type="ARBA" id="ARBA00023295"/>
    </source>
</evidence>
<dbReference type="InterPro" id="IPR018120">
    <property type="entry name" value="Glyco_hydro_1_AS"/>
</dbReference>
<dbReference type="InterPro" id="IPR033132">
    <property type="entry name" value="GH_1_N_CS"/>
</dbReference>
<dbReference type="GO" id="GO:0008422">
    <property type="term" value="F:beta-glucosidase activity"/>
    <property type="evidence" value="ECO:0007669"/>
    <property type="project" value="TreeGrafter"/>
</dbReference>
<dbReference type="NCBIfam" id="NF010036">
    <property type="entry name" value="PRK13511.1"/>
    <property type="match status" value="1"/>
</dbReference>
<dbReference type="InterPro" id="IPR005928">
    <property type="entry name" value="6P-beta-galactosidase"/>
</dbReference>
<dbReference type="EMBL" id="CP031933">
    <property type="protein sequence ID" value="AYE38096.1"/>
    <property type="molecule type" value="Genomic_DNA"/>
</dbReference>
<dbReference type="SUPFAM" id="SSF51445">
    <property type="entry name" value="(Trans)glycosidases"/>
    <property type="match status" value="1"/>
</dbReference>
<comment type="similarity">
    <text evidence="1">Belongs to the glycosyl hydrolase 1 family.</text>
</comment>
<dbReference type="UniPathway" id="UPA00542">
    <property type="reaction ID" value="UER00605"/>
</dbReference>
<comment type="pathway">
    <text evidence="6">Carbohydrate metabolism; lactose degradation; D-galactose 6-phosphate and beta-D-glucose from lactose 6-phosphate: step 1/1.</text>
</comment>
<dbReference type="FunFam" id="3.20.20.80:FF:000004">
    <property type="entry name" value="Beta-glucosidase 6-phospho-beta-glucosidase"/>
    <property type="match status" value="1"/>
</dbReference>
<evidence type="ECO:0000256" key="2">
    <source>
        <dbReference type="ARBA" id="ARBA00022801"/>
    </source>
</evidence>
<dbReference type="Proteomes" id="UP000267208">
    <property type="component" value="Chromosome"/>
</dbReference>
<keyword evidence="8" id="KW-1185">Reference proteome</keyword>
<dbReference type="OrthoDB" id="9765195at2"/>
<evidence type="ECO:0000256" key="4">
    <source>
        <dbReference type="PROSITE-ProRule" id="PRU10055"/>
    </source>
</evidence>
<evidence type="ECO:0000256" key="5">
    <source>
        <dbReference type="RuleBase" id="RU004468"/>
    </source>
</evidence>
<feature type="active site" description="Nucleophile" evidence="4">
    <location>
        <position position="376"/>
    </location>
</feature>
<dbReference type="NCBIfam" id="TIGR01233">
    <property type="entry name" value="lacG"/>
    <property type="match status" value="1"/>
</dbReference>
<dbReference type="EC" id="3.2.1.85" evidence="6"/>
<dbReference type="PANTHER" id="PTHR10353:SF36">
    <property type="entry name" value="LP05116P"/>
    <property type="match status" value="1"/>
</dbReference>
<dbReference type="PROSITE" id="PS00653">
    <property type="entry name" value="GLYCOSYL_HYDROL_F1_2"/>
    <property type="match status" value="1"/>
</dbReference>
<dbReference type="KEGG" id="lzh:D1B17_05390"/>
<dbReference type="PROSITE" id="PS00572">
    <property type="entry name" value="GLYCOSYL_HYDROL_F1_1"/>
    <property type="match status" value="1"/>
</dbReference>
<accession>A0A386PQG9</accession>
<keyword evidence="2 5" id="KW-0378">Hydrolase</keyword>
<proteinExistence type="inferred from homology"/>
<evidence type="ECO:0000313" key="7">
    <source>
        <dbReference type="EMBL" id="AYE38096.1"/>
    </source>
</evidence>
<evidence type="ECO:0000256" key="6">
    <source>
        <dbReference type="RuleBase" id="RU004469"/>
    </source>
</evidence>